<evidence type="ECO:0008006" key="4">
    <source>
        <dbReference type="Google" id="ProtNLM"/>
    </source>
</evidence>
<feature type="transmembrane region" description="Helical" evidence="1">
    <location>
        <begin position="111"/>
        <end position="131"/>
    </location>
</feature>
<dbReference type="EMBL" id="QRJL01000002">
    <property type="protein sequence ID" value="RHH33240.1"/>
    <property type="molecule type" value="Genomic_DNA"/>
</dbReference>
<feature type="transmembrane region" description="Helical" evidence="1">
    <location>
        <begin position="138"/>
        <end position="156"/>
    </location>
</feature>
<protein>
    <recommendedName>
        <fullName evidence="4">Oligosaccharide repeat unit polymerase</fullName>
    </recommendedName>
</protein>
<feature type="transmembrane region" description="Helical" evidence="1">
    <location>
        <begin position="185"/>
        <end position="208"/>
    </location>
</feature>
<proteinExistence type="predicted"/>
<feature type="transmembrane region" description="Helical" evidence="1">
    <location>
        <begin position="34"/>
        <end position="53"/>
    </location>
</feature>
<keyword evidence="1" id="KW-0472">Membrane</keyword>
<evidence type="ECO:0000313" key="3">
    <source>
        <dbReference type="Proteomes" id="UP000283766"/>
    </source>
</evidence>
<keyword evidence="1" id="KW-0812">Transmembrane</keyword>
<dbReference type="Proteomes" id="UP000283766">
    <property type="component" value="Unassembled WGS sequence"/>
</dbReference>
<accession>A0A414WG18</accession>
<feature type="transmembrane region" description="Helical" evidence="1">
    <location>
        <begin position="73"/>
        <end position="91"/>
    </location>
</feature>
<keyword evidence="1" id="KW-1133">Transmembrane helix</keyword>
<evidence type="ECO:0000313" key="2">
    <source>
        <dbReference type="EMBL" id="RHH33240.1"/>
    </source>
</evidence>
<dbReference type="RefSeq" id="WP_009038505.1">
    <property type="nucleotide sequence ID" value="NZ_CABKOQ010000012.1"/>
</dbReference>
<feature type="transmembrane region" description="Helical" evidence="1">
    <location>
        <begin position="7"/>
        <end position="28"/>
    </location>
</feature>
<comment type="caution">
    <text evidence="2">The sequence shown here is derived from an EMBL/GenBank/DDBJ whole genome shotgun (WGS) entry which is preliminary data.</text>
</comment>
<feature type="transmembrane region" description="Helical" evidence="1">
    <location>
        <begin position="361"/>
        <end position="377"/>
    </location>
</feature>
<gene>
    <name evidence="2" type="ORF">DW216_03380</name>
</gene>
<sequence>MKKIINPFYLYIYVFVIILMLYSLHWSILLPDLSIELIVFLLITFILSLIYGLHIQKCRKSFFSNPFDVSINVNRRVVLLGILYVLEFLYAKRLPLLEILLGTEGFVHFGGIPTIHVLLVTYTVFFSTFIFHRLICNFSRKLLYNFLIIAFFPPLLMVNRGMLFTIFFACLFVYLFSLKAFKRKILIYCIISISLALYLFSIIGSVRINDDENSTVFVAFTQPTDDFESLGISNMFLWPYMYIASPIGNLQNCIDIYQPTGSFSTFFWKCICPDFISKHFYKSELESPPLISPVFNVSTMYTDAYAQLGYLGMGILFVMQTFVLYTVLLAFSAKKNPYYTTTVSLSCSVVILNAFANMWTFSAISFPIIWGPISYFLRKIRW</sequence>
<dbReference type="AlphaFoldDB" id="A0A414WG18"/>
<feature type="transmembrane region" description="Helical" evidence="1">
    <location>
        <begin position="162"/>
        <end position="178"/>
    </location>
</feature>
<organism evidence="2 3">
    <name type="scientific">Bacteroides uniformis</name>
    <dbReference type="NCBI Taxonomy" id="820"/>
    <lineage>
        <taxon>Bacteria</taxon>
        <taxon>Pseudomonadati</taxon>
        <taxon>Bacteroidota</taxon>
        <taxon>Bacteroidia</taxon>
        <taxon>Bacteroidales</taxon>
        <taxon>Bacteroidaceae</taxon>
        <taxon>Bacteroides</taxon>
    </lineage>
</organism>
<feature type="transmembrane region" description="Helical" evidence="1">
    <location>
        <begin position="308"/>
        <end position="331"/>
    </location>
</feature>
<name>A0A414WG18_BACUN</name>
<evidence type="ECO:0000256" key="1">
    <source>
        <dbReference type="SAM" id="Phobius"/>
    </source>
</evidence>
<reference evidence="2 3" key="1">
    <citation type="submission" date="2018-08" db="EMBL/GenBank/DDBJ databases">
        <title>A genome reference for cultivated species of the human gut microbiota.</title>
        <authorList>
            <person name="Zou Y."/>
            <person name="Xue W."/>
            <person name="Luo G."/>
        </authorList>
    </citation>
    <scope>NUCLEOTIDE SEQUENCE [LARGE SCALE GENOMIC DNA]</scope>
    <source>
        <strain evidence="2 3">AM18-14LB</strain>
    </source>
</reference>